<feature type="compositionally biased region" description="Basic and acidic residues" evidence="1">
    <location>
        <begin position="345"/>
        <end position="360"/>
    </location>
</feature>
<feature type="compositionally biased region" description="Low complexity" evidence="1">
    <location>
        <begin position="534"/>
        <end position="543"/>
    </location>
</feature>
<protein>
    <submittedName>
        <fullName evidence="2">Uncharacterized protein</fullName>
    </submittedName>
</protein>
<dbReference type="EMBL" id="MU154723">
    <property type="protein sequence ID" value="KAF9488255.1"/>
    <property type="molecule type" value="Genomic_DNA"/>
</dbReference>
<evidence type="ECO:0000313" key="2">
    <source>
        <dbReference type="EMBL" id="KAF9488255.1"/>
    </source>
</evidence>
<feature type="compositionally biased region" description="Basic residues" evidence="1">
    <location>
        <begin position="262"/>
        <end position="273"/>
    </location>
</feature>
<comment type="caution">
    <text evidence="2">The sequence shown here is derived from an EMBL/GenBank/DDBJ whole genome shotgun (WGS) entry which is preliminary data.</text>
</comment>
<evidence type="ECO:0000256" key="1">
    <source>
        <dbReference type="SAM" id="MobiDB-lite"/>
    </source>
</evidence>
<gene>
    <name evidence="2" type="ORF">BDN71DRAFT_1436275</name>
</gene>
<feature type="compositionally biased region" description="Pro residues" evidence="1">
    <location>
        <begin position="393"/>
        <end position="418"/>
    </location>
</feature>
<feature type="compositionally biased region" description="Low complexity" evidence="1">
    <location>
        <begin position="445"/>
        <end position="454"/>
    </location>
</feature>
<feature type="region of interest" description="Disordered" evidence="1">
    <location>
        <begin position="220"/>
        <end position="278"/>
    </location>
</feature>
<organism evidence="2 3">
    <name type="scientific">Pleurotus eryngii</name>
    <name type="common">Boletus of the steppes</name>
    <dbReference type="NCBI Taxonomy" id="5323"/>
    <lineage>
        <taxon>Eukaryota</taxon>
        <taxon>Fungi</taxon>
        <taxon>Dikarya</taxon>
        <taxon>Basidiomycota</taxon>
        <taxon>Agaricomycotina</taxon>
        <taxon>Agaricomycetes</taxon>
        <taxon>Agaricomycetidae</taxon>
        <taxon>Agaricales</taxon>
        <taxon>Pleurotineae</taxon>
        <taxon>Pleurotaceae</taxon>
        <taxon>Pleurotus</taxon>
    </lineage>
</organism>
<keyword evidence="3" id="KW-1185">Reference proteome</keyword>
<sequence>MKKSTKLMAVTQTFTELQQQLLGHIAAGTGLTWFMENRKLMYVFAKRASNRKFKKEIEAKWLIMRTLSALKEKKDDLVVEFFENPRTKTACAIAEATQELQKQQQMEGRRAYDQSRVDSGMKGEPVAVAKDTMEVDGTGPSGIPKVVKKEEFDALIRPKINTLDEAMRQQIEKGKAKAPDMAASSSGKALEEITVCKMDAPKKRAVVKLKEMIGSDTNEVGEAGSLVAGPSKPHGKCEPSSNEGKQFPELGDDDDESDIGKRRNPHQQAKPRKGSMALPKTEFLERNMCGMTCLPSLGPTDGEFGREMNRKLASNATQLHSIDWGLKLVLNMLGQNGMADTEGSVEQRSELAHQAEGSADNRRTLVSEWARHHSHTPMAAIATEPVEPAITMPAPPSLLPPPLPDMPPPPPAISPPCTPLLAPHHALSLSQAPASPSTLPPHSPSPTHSLSLAHDLPTASSPPAPSQIQAASKDVNMELASSPAVAAPIVMVQEPTPHANTALANLSHALAQLQVPPPQMTRAQSATLTEPLRRSTCSTSRTSAPDNSKAAKRKATGSALTKTKRIKK</sequence>
<feature type="region of interest" description="Disordered" evidence="1">
    <location>
        <begin position="519"/>
        <end position="568"/>
    </location>
</feature>
<dbReference type="AlphaFoldDB" id="A0A9P5ZJA0"/>
<dbReference type="Proteomes" id="UP000807025">
    <property type="component" value="Unassembled WGS sequence"/>
</dbReference>
<reference evidence="2" key="1">
    <citation type="submission" date="2020-11" db="EMBL/GenBank/DDBJ databases">
        <authorList>
            <consortium name="DOE Joint Genome Institute"/>
            <person name="Ahrendt S."/>
            <person name="Riley R."/>
            <person name="Andreopoulos W."/>
            <person name="Labutti K."/>
            <person name="Pangilinan J."/>
            <person name="Ruiz-Duenas F.J."/>
            <person name="Barrasa J.M."/>
            <person name="Sanchez-Garcia M."/>
            <person name="Camarero S."/>
            <person name="Miyauchi S."/>
            <person name="Serrano A."/>
            <person name="Linde D."/>
            <person name="Babiker R."/>
            <person name="Drula E."/>
            <person name="Ayuso-Fernandez I."/>
            <person name="Pacheco R."/>
            <person name="Padilla G."/>
            <person name="Ferreira P."/>
            <person name="Barriuso J."/>
            <person name="Kellner H."/>
            <person name="Castanera R."/>
            <person name="Alfaro M."/>
            <person name="Ramirez L."/>
            <person name="Pisabarro A.G."/>
            <person name="Kuo A."/>
            <person name="Tritt A."/>
            <person name="Lipzen A."/>
            <person name="He G."/>
            <person name="Yan M."/>
            <person name="Ng V."/>
            <person name="Cullen D."/>
            <person name="Martin F."/>
            <person name="Rosso M.-N."/>
            <person name="Henrissat B."/>
            <person name="Hibbett D."/>
            <person name="Martinez A.T."/>
            <person name="Grigoriev I.V."/>
        </authorList>
    </citation>
    <scope>NUCLEOTIDE SEQUENCE</scope>
    <source>
        <strain evidence="2">ATCC 90797</strain>
    </source>
</reference>
<feature type="compositionally biased region" description="Low complexity" evidence="1">
    <location>
        <begin position="426"/>
        <end position="437"/>
    </location>
</feature>
<feature type="region of interest" description="Disordered" evidence="1">
    <location>
        <begin position="339"/>
        <end position="360"/>
    </location>
</feature>
<evidence type="ECO:0000313" key="3">
    <source>
        <dbReference type="Proteomes" id="UP000807025"/>
    </source>
</evidence>
<accession>A0A9P5ZJA0</accession>
<name>A0A9P5ZJA0_PLEER</name>
<proteinExistence type="predicted"/>
<feature type="region of interest" description="Disordered" evidence="1">
    <location>
        <begin position="393"/>
        <end position="470"/>
    </location>
</feature>